<organism evidence="2 3">
    <name type="scientific">Bacteroides intestinalis</name>
    <dbReference type="NCBI Taxonomy" id="329854"/>
    <lineage>
        <taxon>Bacteria</taxon>
        <taxon>Pseudomonadati</taxon>
        <taxon>Bacteroidota</taxon>
        <taxon>Bacteroidia</taxon>
        <taxon>Bacteroidales</taxon>
        <taxon>Bacteroidaceae</taxon>
        <taxon>Bacteroides</taxon>
    </lineage>
</organism>
<dbReference type="PROSITE" id="PS51257">
    <property type="entry name" value="PROKAR_LIPOPROTEIN"/>
    <property type="match status" value="1"/>
</dbReference>
<sequence length="606" mass="64854">MKKLTLVSLILSMILISCKERGEVRIMPEFNYDQTTINISKNEGSSVTALIYTTEGEVTAEYTADWLSVDVNPKRAIYKATAANETGEPRSTVVKLVSGEFSVDVTVTQSDKDASEEKALKVGQVTEDGLGMIFWVDPSDPESGKAISLERWGGNPYEASIMPHGALSAVDGPANTALFVNAGPNDAAALCTALGEGWYLPASNELLDLFDAYNGIGHEDPAFTNAVPANISDTEKAARAMFDQYLTDLGGAVINAAADTGNGESYWASTESEDGQKARYVRFGKYGFDFGAKTGTSRFVRAMKVIGNYKFPEEPATLTVTPTQVGLTSEAGATAESTVTTNKSSYTVTIEGDGSTWLSVSKAENKITFTALSENTTDGSRTATVTVVAGSGEGQATATITVSQQKAIAVEPFKIGEYVTKDGDTELAEGGIVFWVDPADPSKAKIVSLKRESLKWTNGFAEGFGVTDGENGYANTQTIAQSEHAADIPAIQYCKERGEGWYWPARDELIALYDAYNGNHSSSLLPGQLPAEEQAARAAFDKAFTDHGGILLNTMGDTENGDSYWASTETTDGKKACYIRFGKYVSTNNAKTGSARYVRCVRSVSK</sequence>
<dbReference type="Pfam" id="PF13004">
    <property type="entry name" value="BACON"/>
    <property type="match status" value="2"/>
</dbReference>
<feature type="domain" description="BACON" evidence="1">
    <location>
        <begin position="58"/>
        <end position="110"/>
    </location>
</feature>
<dbReference type="EMBL" id="QRQM01000029">
    <property type="protein sequence ID" value="RHN03613.1"/>
    <property type="molecule type" value="Genomic_DNA"/>
</dbReference>
<evidence type="ECO:0000313" key="2">
    <source>
        <dbReference type="EMBL" id="RHN03613.1"/>
    </source>
</evidence>
<dbReference type="CDD" id="cd14948">
    <property type="entry name" value="BACON"/>
    <property type="match status" value="2"/>
</dbReference>
<proteinExistence type="predicted"/>
<dbReference type="RefSeq" id="WP_117693043.1">
    <property type="nucleotide sequence ID" value="NZ_JAJCKC010000004.1"/>
</dbReference>
<accession>A0A3E4IGY6</accession>
<dbReference type="Proteomes" id="UP000286003">
    <property type="component" value="Unassembled WGS sequence"/>
</dbReference>
<dbReference type="InterPro" id="IPR024361">
    <property type="entry name" value="BACON"/>
</dbReference>
<dbReference type="Gene3D" id="2.60.40.10">
    <property type="entry name" value="Immunoglobulins"/>
    <property type="match status" value="1"/>
</dbReference>
<evidence type="ECO:0000259" key="1">
    <source>
        <dbReference type="Pfam" id="PF13004"/>
    </source>
</evidence>
<comment type="caution">
    <text evidence="2">The sequence shown here is derived from an EMBL/GenBank/DDBJ whole genome shotgun (WGS) entry which is preliminary data.</text>
</comment>
<protein>
    <recommendedName>
        <fullName evidence="1">BACON domain-containing protein</fullName>
    </recommendedName>
</protein>
<dbReference type="AlphaFoldDB" id="A0A3E4IGY6"/>
<evidence type="ECO:0000313" key="3">
    <source>
        <dbReference type="Proteomes" id="UP000286003"/>
    </source>
</evidence>
<dbReference type="InterPro" id="IPR013783">
    <property type="entry name" value="Ig-like_fold"/>
</dbReference>
<name>A0A3E4IGY6_9BACE</name>
<feature type="domain" description="BACON" evidence="1">
    <location>
        <begin position="350"/>
        <end position="404"/>
    </location>
</feature>
<reference evidence="2 3" key="1">
    <citation type="submission" date="2018-08" db="EMBL/GenBank/DDBJ databases">
        <title>A genome reference for cultivated species of the human gut microbiota.</title>
        <authorList>
            <person name="Zou Y."/>
            <person name="Xue W."/>
            <person name="Luo G."/>
        </authorList>
    </citation>
    <scope>NUCLEOTIDE SEQUENCE [LARGE SCALE GENOMIC DNA]</scope>
    <source>
        <strain evidence="2 3">AF31-23</strain>
    </source>
</reference>
<gene>
    <name evidence="2" type="ORF">DWZ32_20065</name>
</gene>